<dbReference type="HOGENOM" id="CLU_023194_1_4_2"/>
<dbReference type="GO" id="GO:0000166">
    <property type="term" value="F:nucleotide binding"/>
    <property type="evidence" value="ECO:0007669"/>
    <property type="project" value="InterPro"/>
</dbReference>
<evidence type="ECO:0000259" key="2">
    <source>
        <dbReference type="Pfam" id="PF01408"/>
    </source>
</evidence>
<dbReference type="InterPro" id="IPR000683">
    <property type="entry name" value="Gfo/Idh/MocA-like_OxRdtase_N"/>
</dbReference>
<dbReference type="GO" id="GO:0016491">
    <property type="term" value="F:oxidoreductase activity"/>
    <property type="evidence" value="ECO:0007669"/>
    <property type="project" value="UniProtKB-KW"/>
</dbReference>
<dbReference type="STRING" id="797302.Halru_1538"/>
<evidence type="ECO:0000313" key="5">
    <source>
        <dbReference type="Proteomes" id="UP000010846"/>
    </source>
</evidence>
<dbReference type="PANTHER" id="PTHR43818:SF11">
    <property type="entry name" value="BCDNA.GH03377"/>
    <property type="match status" value="1"/>
</dbReference>
<dbReference type="KEGG" id="hru:Halru_1538"/>
<dbReference type="Proteomes" id="UP000010846">
    <property type="component" value="Chromosome"/>
</dbReference>
<dbReference type="SUPFAM" id="SSF51735">
    <property type="entry name" value="NAD(P)-binding Rossmann-fold domains"/>
    <property type="match status" value="1"/>
</dbReference>
<evidence type="ECO:0000256" key="1">
    <source>
        <dbReference type="ARBA" id="ARBA00023002"/>
    </source>
</evidence>
<accession>L0ID43</accession>
<dbReference type="GeneID" id="14376325"/>
<dbReference type="PANTHER" id="PTHR43818">
    <property type="entry name" value="BCDNA.GH03377"/>
    <property type="match status" value="1"/>
</dbReference>
<dbReference type="Pfam" id="PF01408">
    <property type="entry name" value="GFO_IDH_MocA"/>
    <property type="match status" value="1"/>
</dbReference>
<dbReference type="Gene3D" id="3.40.50.720">
    <property type="entry name" value="NAD(P)-binding Rossmann-like Domain"/>
    <property type="match status" value="1"/>
</dbReference>
<feature type="domain" description="GFO/IDH/MocA-like oxidoreductase" evidence="3">
    <location>
        <begin position="215"/>
        <end position="346"/>
    </location>
</feature>
<dbReference type="InterPro" id="IPR055170">
    <property type="entry name" value="GFO_IDH_MocA-like_dom"/>
</dbReference>
<evidence type="ECO:0000313" key="4">
    <source>
        <dbReference type="EMBL" id="AGB16146.1"/>
    </source>
</evidence>
<name>L0ID43_HALRX</name>
<keyword evidence="5" id="KW-1185">Reference proteome</keyword>
<dbReference type="eggNOG" id="arCOG01622">
    <property type="taxonomic scope" value="Archaea"/>
</dbReference>
<dbReference type="Pfam" id="PF22725">
    <property type="entry name" value="GFO_IDH_MocA_C3"/>
    <property type="match status" value="1"/>
</dbReference>
<organism evidence="4 5">
    <name type="scientific">Halovivax ruber (strain DSM 18193 / JCM 13892 / XH-70)</name>
    <dbReference type="NCBI Taxonomy" id="797302"/>
    <lineage>
        <taxon>Archaea</taxon>
        <taxon>Methanobacteriati</taxon>
        <taxon>Methanobacteriota</taxon>
        <taxon>Stenosarchaea group</taxon>
        <taxon>Halobacteria</taxon>
        <taxon>Halobacteriales</taxon>
        <taxon>Natrialbaceae</taxon>
        <taxon>Halovivax</taxon>
    </lineage>
</organism>
<dbReference type="RefSeq" id="WP_015300790.1">
    <property type="nucleotide sequence ID" value="NC_019964.1"/>
</dbReference>
<dbReference type="InterPro" id="IPR036291">
    <property type="entry name" value="NAD(P)-bd_dom_sf"/>
</dbReference>
<evidence type="ECO:0000259" key="3">
    <source>
        <dbReference type="Pfam" id="PF22725"/>
    </source>
</evidence>
<dbReference type="EMBL" id="CP003050">
    <property type="protein sequence ID" value="AGB16146.1"/>
    <property type="molecule type" value="Genomic_DNA"/>
</dbReference>
<reference evidence="4" key="1">
    <citation type="submission" date="2011-09" db="EMBL/GenBank/DDBJ databases">
        <title>Complete sequence of Halovivax ruber XH-70.</title>
        <authorList>
            <consortium name="US DOE Joint Genome Institute"/>
            <person name="Lucas S."/>
            <person name="Han J."/>
            <person name="Lapidus A."/>
            <person name="Cheng J.-F."/>
            <person name="Goodwin L."/>
            <person name="Pitluck S."/>
            <person name="Peters L."/>
            <person name="Mikhailova N."/>
            <person name="Davenport K."/>
            <person name="Detter J.C."/>
            <person name="Han C."/>
            <person name="Tapia R."/>
            <person name="Land M."/>
            <person name="Hauser L."/>
            <person name="Kyrpides N."/>
            <person name="Ivanova N."/>
            <person name="Pagani I."/>
            <person name="Sproer C."/>
            <person name="Anderson I."/>
            <person name="Woyke T."/>
        </authorList>
    </citation>
    <scope>NUCLEOTIDE SEQUENCE</scope>
    <source>
        <strain evidence="4">XH-70</strain>
    </source>
</reference>
<proteinExistence type="predicted"/>
<dbReference type="InterPro" id="IPR050463">
    <property type="entry name" value="Gfo/Idh/MocA_oxidrdct_glycsds"/>
</dbReference>
<dbReference type="Gene3D" id="3.30.360.10">
    <property type="entry name" value="Dihydrodipicolinate Reductase, domain 2"/>
    <property type="match status" value="1"/>
</dbReference>
<dbReference type="SUPFAM" id="SSF55347">
    <property type="entry name" value="Glyceraldehyde-3-phosphate dehydrogenase-like, C-terminal domain"/>
    <property type="match status" value="1"/>
</dbReference>
<feature type="domain" description="Gfo/Idh/MocA-like oxidoreductase N-terminal" evidence="2">
    <location>
        <begin position="83"/>
        <end position="199"/>
    </location>
</feature>
<dbReference type="AlphaFoldDB" id="L0ID43"/>
<keyword evidence="1" id="KW-0560">Oxidoreductase</keyword>
<sequence>MRTVIEQAVFAFQRALVDTIITCVGKYTKNGQLMGHKSYFEATPDSANGLPVSARFHRASGDYSDTTINRHYRTGWYRVSGLGVGIVGLGGMGHLHASTVQELGATVVAGADIAAESRAEFEASFDATTYERYDALVADEAVDAVVVTTPNRFHEPIAVAALEAGLSVLIEKPLAHTVESARRIVEAASSSPGCAMVGFHNRHAGSVRLFDAQRDRDRFGEIRHVETNYVRRRGIPGTGSWFTDESLSGGGALIDIGVHALDLSLYAMNFPEIVEVTGQTRSAFGDSRSVADPDAFGGPGSDETYDVDDSVSAFVRTADGRTISLEAAWATNREPSMDVHVRGSDAGARFEIGDSTCRVLDAGVAGVDHYEDVELSAEAAEPGYRIQDRHFLECAATGSEPETNTVEQGLQVQRVIEAIYESAATNRSVALTPRAEMQDEQLTAPEVQ</sequence>
<gene>
    <name evidence="4" type="ordered locus">Halru_1538</name>
</gene>
<protein>
    <submittedName>
        <fullName evidence="4">Putative dehydrogenase</fullName>
    </submittedName>
</protein>